<dbReference type="RefSeq" id="WP_013629277.1">
    <property type="nucleotide sequence ID" value="NC_015174.1"/>
</dbReference>
<gene>
    <name evidence="1" type="ordered locus">Plabr_2958</name>
</gene>
<accession>F0SGF7</accession>
<dbReference type="Proteomes" id="UP000006860">
    <property type="component" value="Chromosome"/>
</dbReference>
<sequence length="103" mass="11672">MNATRLSFHSLRLIRIETVCFVLFIAGCMESLPDAPPAMDLEAEKQIVRKNVQAEIDYIQADSRLSEAEKQTKIEEIKRGSEGYLKNFAEAKKARDEHYGATP</sequence>
<keyword evidence="2" id="KW-1185">Reference proteome</keyword>
<dbReference type="EMBL" id="CP002546">
    <property type="protein sequence ID" value="ADY60556.1"/>
    <property type="molecule type" value="Genomic_DNA"/>
</dbReference>
<protein>
    <recommendedName>
        <fullName evidence="3">Lipoprotein</fullName>
    </recommendedName>
</protein>
<evidence type="ECO:0000313" key="1">
    <source>
        <dbReference type="EMBL" id="ADY60556.1"/>
    </source>
</evidence>
<proteinExistence type="predicted"/>
<dbReference type="AlphaFoldDB" id="F0SGF7"/>
<dbReference type="OrthoDB" id="9888371at2"/>
<name>F0SGF7_RUBBR</name>
<evidence type="ECO:0000313" key="2">
    <source>
        <dbReference type="Proteomes" id="UP000006860"/>
    </source>
</evidence>
<evidence type="ECO:0008006" key="3">
    <source>
        <dbReference type="Google" id="ProtNLM"/>
    </source>
</evidence>
<organism evidence="1 2">
    <name type="scientific">Rubinisphaera brasiliensis (strain ATCC 49424 / DSM 5305 / JCM 21570 / IAM 15109 / NBRC 103401 / IFAM 1448)</name>
    <name type="common">Planctomyces brasiliensis</name>
    <dbReference type="NCBI Taxonomy" id="756272"/>
    <lineage>
        <taxon>Bacteria</taxon>
        <taxon>Pseudomonadati</taxon>
        <taxon>Planctomycetota</taxon>
        <taxon>Planctomycetia</taxon>
        <taxon>Planctomycetales</taxon>
        <taxon>Planctomycetaceae</taxon>
        <taxon>Rubinisphaera</taxon>
    </lineage>
</organism>
<dbReference type="KEGG" id="pbs:Plabr_2958"/>
<dbReference type="PROSITE" id="PS51257">
    <property type="entry name" value="PROKAR_LIPOPROTEIN"/>
    <property type="match status" value="1"/>
</dbReference>
<dbReference type="HOGENOM" id="CLU_2261747_0_0_0"/>
<dbReference type="STRING" id="756272.Plabr_2958"/>
<reference evidence="2" key="1">
    <citation type="submission" date="2011-02" db="EMBL/GenBank/DDBJ databases">
        <title>The complete genome of Planctomyces brasiliensis DSM 5305.</title>
        <authorList>
            <person name="Lucas S."/>
            <person name="Copeland A."/>
            <person name="Lapidus A."/>
            <person name="Bruce D."/>
            <person name="Goodwin L."/>
            <person name="Pitluck S."/>
            <person name="Kyrpides N."/>
            <person name="Mavromatis K."/>
            <person name="Pagani I."/>
            <person name="Ivanova N."/>
            <person name="Ovchinnikova G."/>
            <person name="Lu M."/>
            <person name="Detter J.C."/>
            <person name="Han C."/>
            <person name="Land M."/>
            <person name="Hauser L."/>
            <person name="Markowitz V."/>
            <person name="Cheng J.-F."/>
            <person name="Hugenholtz P."/>
            <person name="Woyke T."/>
            <person name="Wu D."/>
            <person name="Tindall B."/>
            <person name="Pomrenke H.G."/>
            <person name="Brambilla E."/>
            <person name="Klenk H.-P."/>
            <person name="Eisen J.A."/>
        </authorList>
    </citation>
    <scope>NUCLEOTIDE SEQUENCE [LARGE SCALE GENOMIC DNA]</scope>
    <source>
        <strain evidence="2">ATCC 49424 / DSM 5305 / JCM 21570 / NBRC 103401 / IFAM 1448</strain>
    </source>
</reference>